<dbReference type="Proteomes" id="UP000744980">
    <property type="component" value="Unassembled WGS sequence"/>
</dbReference>
<evidence type="ECO:0000256" key="1">
    <source>
        <dbReference type="SAM" id="Phobius"/>
    </source>
</evidence>
<sequence>MQLMSMPVVAGISLGVAIITIFSQKHRGKAAGERALVSLGSFLASLLVLFILNFAIFCVQQS</sequence>
<dbReference type="EMBL" id="WXFA01000045">
    <property type="protein sequence ID" value="MBM3095441.1"/>
    <property type="molecule type" value="Genomic_DNA"/>
</dbReference>
<organism evidence="2 3">
    <name type="scientific">Ensifer canadensis</name>
    <dbReference type="NCBI Taxonomy" id="555315"/>
    <lineage>
        <taxon>Bacteria</taxon>
        <taxon>Pseudomonadati</taxon>
        <taxon>Pseudomonadota</taxon>
        <taxon>Alphaproteobacteria</taxon>
        <taxon>Hyphomicrobiales</taxon>
        <taxon>Rhizobiaceae</taxon>
        <taxon>Sinorhizobium/Ensifer group</taxon>
        <taxon>Ensifer</taxon>
    </lineage>
</organism>
<dbReference type="RefSeq" id="WP_057212641.1">
    <property type="nucleotide sequence ID" value="NZ_CP083371.1"/>
</dbReference>
<protein>
    <recommendedName>
        <fullName evidence="4">DUF4190 domain-containing protein</fullName>
    </recommendedName>
</protein>
<gene>
    <name evidence="2" type="ORF">GFB56_32480</name>
</gene>
<keyword evidence="3" id="KW-1185">Reference proteome</keyword>
<evidence type="ECO:0000313" key="2">
    <source>
        <dbReference type="EMBL" id="MBM3095441.1"/>
    </source>
</evidence>
<evidence type="ECO:0008006" key="4">
    <source>
        <dbReference type="Google" id="ProtNLM"/>
    </source>
</evidence>
<keyword evidence="1" id="KW-1133">Transmembrane helix</keyword>
<keyword evidence="1" id="KW-0812">Transmembrane</keyword>
<reference evidence="2 3" key="1">
    <citation type="submission" date="2020-01" db="EMBL/GenBank/DDBJ databases">
        <title>Draft genome assembly of Ensifer adhaerens T173.</title>
        <authorList>
            <person name="Craig J.E."/>
            <person name="Stinchcombe J.R."/>
        </authorList>
    </citation>
    <scope>NUCLEOTIDE SEQUENCE [LARGE SCALE GENOMIC DNA]</scope>
    <source>
        <strain evidence="2 3">T173</strain>
    </source>
</reference>
<evidence type="ECO:0000313" key="3">
    <source>
        <dbReference type="Proteomes" id="UP000744980"/>
    </source>
</evidence>
<dbReference type="AlphaFoldDB" id="A0AAW4FVR8"/>
<comment type="caution">
    <text evidence="2">The sequence shown here is derived from an EMBL/GenBank/DDBJ whole genome shotgun (WGS) entry which is preliminary data.</text>
</comment>
<proteinExistence type="predicted"/>
<feature type="transmembrane region" description="Helical" evidence="1">
    <location>
        <begin position="35"/>
        <end position="57"/>
    </location>
</feature>
<keyword evidence="1" id="KW-0472">Membrane</keyword>
<accession>A0AAW4FVR8</accession>
<feature type="transmembrane region" description="Helical" evidence="1">
    <location>
        <begin position="6"/>
        <end position="23"/>
    </location>
</feature>
<name>A0AAW4FVR8_9HYPH</name>